<reference evidence="2 3" key="1">
    <citation type="submission" date="2022-04" db="EMBL/GenBank/DDBJ databases">
        <title>Positive selection, recombination, and allopatry shape intraspecific diversity of widespread and dominant cyanobacteria.</title>
        <authorList>
            <person name="Wei J."/>
            <person name="Shu W."/>
            <person name="Hu C."/>
        </authorList>
    </citation>
    <scope>NUCLEOTIDE SEQUENCE [LARGE SCALE GENOMIC DNA]</scope>
    <source>
        <strain evidence="2 3">AS-A4</strain>
    </source>
</reference>
<gene>
    <name evidence="2" type="ORF">NDI38_11600</name>
</gene>
<sequence length="174" mass="19532">MEHLPDGLRRLFEGALEPDELFTALMPALGEVLPCDRSFLYLREPVKQHGIITHCWARDGRAADWLGADWLEGANAPPDPLMTLALRTPIAVFVEDIETAGSDVVDRAYERETFRHRALIHAPIYVDKALIGILECSVFETPRVWSEDDRQLIAHLQAKLTAPAQAYQATLFDA</sequence>
<comment type="caution">
    <text evidence="2">The sequence shown here is derived from an EMBL/GenBank/DDBJ whole genome shotgun (WGS) entry which is preliminary data.</text>
</comment>
<dbReference type="EMBL" id="JAMPLM010000008">
    <property type="protein sequence ID" value="MEP1059082.1"/>
    <property type="molecule type" value="Genomic_DNA"/>
</dbReference>
<accession>A0ABV0KIK6</accession>
<name>A0ABV0KIK6_9CYAN</name>
<organism evidence="2 3">
    <name type="scientific">Stenomitos frigidus AS-A4</name>
    <dbReference type="NCBI Taxonomy" id="2933935"/>
    <lineage>
        <taxon>Bacteria</taxon>
        <taxon>Bacillati</taxon>
        <taxon>Cyanobacteriota</taxon>
        <taxon>Cyanophyceae</taxon>
        <taxon>Leptolyngbyales</taxon>
        <taxon>Leptolyngbyaceae</taxon>
        <taxon>Stenomitos</taxon>
    </lineage>
</organism>
<dbReference type="RefSeq" id="WP_190450127.1">
    <property type="nucleotide sequence ID" value="NZ_JAMPLM010000008.1"/>
</dbReference>
<dbReference type="InterPro" id="IPR029016">
    <property type="entry name" value="GAF-like_dom_sf"/>
</dbReference>
<proteinExistence type="predicted"/>
<protein>
    <submittedName>
        <fullName evidence="2">GAF domain-containing protein</fullName>
    </submittedName>
</protein>
<evidence type="ECO:0000313" key="3">
    <source>
        <dbReference type="Proteomes" id="UP001476950"/>
    </source>
</evidence>
<dbReference type="SUPFAM" id="SSF55781">
    <property type="entry name" value="GAF domain-like"/>
    <property type="match status" value="1"/>
</dbReference>
<dbReference type="Pfam" id="PF01590">
    <property type="entry name" value="GAF"/>
    <property type="match status" value="1"/>
</dbReference>
<feature type="domain" description="GAF" evidence="1">
    <location>
        <begin position="18"/>
        <end position="155"/>
    </location>
</feature>
<dbReference type="Proteomes" id="UP001476950">
    <property type="component" value="Unassembled WGS sequence"/>
</dbReference>
<dbReference type="Gene3D" id="3.30.450.40">
    <property type="match status" value="1"/>
</dbReference>
<evidence type="ECO:0000313" key="2">
    <source>
        <dbReference type="EMBL" id="MEP1059082.1"/>
    </source>
</evidence>
<evidence type="ECO:0000259" key="1">
    <source>
        <dbReference type="Pfam" id="PF01590"/>
    </source>
</evidence>
<dbReference type="InterPro" id="IPR003018">
    <property type="entry name" value="GAF"/>
</dbReference>
<keyword evidence="3" id="KW-1185">Reference proteome</keyword>